<comment type="caution">
    <text evidence="2">The sequence shown here is derived from an EMBL/GenBank/DDBJ whole genome shotgun (WGS) entry which is preliminary data.</text>
</comment>
<evidence type="ECO:0000313" key="2">
    <source>
        <dbReference type="EMBL" id="MBU2873930.1"/>
    </source>
</evidence>
<accession>A0ABS6A6W2</accession>
<feature type="compositionally biased region" description="Acidic residues" evidence="1">
    <location>
        <begin position="763"/>
        <end position="777"/>
    </location>
</feature>
<evidence type="ECO:0000256" key="1">
    <source>
        <dbReference type="SAM" id="MobiDB-lite"/>
    </source>
</evidence>
<proteinExistence type="predicted"/>
<gene>
    <name evidence="2" type="ORF">KO508_07880</name>
</gene>
<reference evidence="2 3" key="1">
    <citation type="submission" date="2021-05" db="EMBL/GenBank/DDBJ databases">
        <title>Draft genomes of bacteria isolated from model marine particles.</title>
        <authorList>
            <person name="Datta M.S."/>
            <person name="Schwartzman J.A."/>
            <person name="Enke T.N."/>
            <person name="Saavedra J."/>
            <person name="Cermak N."/>
            <person name="Cordero O.X."/>
        </authorList>
    </citation>
    <scope>NUCLEOTIDE SEQUENCE [LARGE SCALE GENOMIC DNA]</scope>
    <source>
        <strain evidence="2 3">D2M19</strain>
    </source>
</reference>
<protein>
    <submittedName>
        <fullName evidence="2">Uncharacterized protein</fullName>
    </submittedName>
</protein>
<name>A0ABS6A6W2_9GAMM</name>
<dbReference type="Proteomes" id="UP000753376">
    <property type="component" value="Unassembled WGS sequence"/>
</dbReference>
<sequence>MSAELLPRPVVAKKLTIVLLLAFTASGCKTEKDPDQPTILAATPGTAYLGVEYYYNFGAYGGEDILDYSLTNNPSWLALEDTSNKARQGIIMRGVPGLSGGARGEADLGNYEGITLVGTDGQMAGSQPFDIEVKYNALSLEAETFTEGVVSPEIPDTLRERCELPDLEMPGEHSFTINTYDENGAVSGTRDLTRPTHPVFVKVLLDQPSVTRVAVAFELTSDFDTASCDSGFSTPHQRCEHGRTNTGDAIPGQDIVALGSNSTFEDLPYLTYETDTTGEYPGVYTGGVITFEPGITECYIRLEVVDDTFPEPSEAARLSLTEVRGGIAALGETNAGVRTAIVIDDNEPKVSLETVKGGTRDALNVGGSQTYVARLTGDREGTIRAKLRHSEGSSARLGTEFSTNLPGDELVFEEGVDEVNFSIVIGDSGAGPYFNAQPDDRFILLGLNNSYQLGRQNYARAGADEMLRVSINELTSPLAVGSGSGFVPTDIAVGHAGKMFVAGYDRTDNDRVKVRIFNQKGALVQELDVSSSGDQLSTPAPVIGVARREVTKDNVRTIRFELVVAYSTADSVEGTIEIGGNDVVSSLYWYDEASNGGEYVETWTARIGTEGDDLVRSAGINPASGFIVIAGETNGQWPGQTSAGGFDSFLQRIDSLPEGNGFTPSVAWTRQVGSAADDRVAGVNAMGASPLLFGSAQGAVNGEPSLGGVDAYFYTAASSDSDLTVRQRGTEADERIANGVAEGSTLWLLGNGSNEYTVVERQEEGEDGDDNGDEEESLILTSQPRSSQSGFVLAYTLGGGIVQSFNLNDANDVSSEQFAALSDFYGDLVVAGATDGDFTDSAGASGASSAIVARVSLTPESDPDAETTVFRNEWRFQWNAADSEIARLANYRDDEVVALARKGEDWVILLLSPEGELLTP</sequence>
<evidence type="ECO:0000313" key="3">
    <source>
        <dbReference type="Proteomes" id="UP000753376"/>
    </source>
</evidence>
<keyword evidence="3" id="KW-1185">Reference proteome</keyword>
<dbReference type="EMBL" id="JAHKPV010000008">
    <property type="protein sequence ID" value="MBU2873930.1"/>
    <property type="molecule type" value="Genomic_DNA"/>
</dbReference>
<organism evidence="2 3">
    <name type="scientific">Marinobacter salexigens</name>
    <dbReference type="NCBI Taxonomy" id="1925763"/>
    <lineage>
        <taxon>Bacteria</taxon>
        <taxon>Pseudomonadati</taxon>
        <taxon>Pseudomonadota</taxon>
        <taxon>Gammaproteobacteria</taxon>
        <taxon>Pseudomonadales</taxon>
        <taxon>Marinobacteraceae</taxon>
        <taxon>Marinobacter</taxon>
    </lineage>
</organism>
<dbReference type="RefSeq" id="WP_216007805.1">
    <property type="nucleotide sequence ID" value="NZ_JAHKPV010000008.1"/>
</dbReference>
<feature type="region of interest" description="Disordered" evidence="1">
    <location>
        <begin position="761"/>
        <end position="784"/>
    </location>
</feature>